<keyword evidence="3" id="KW-1185">Reference proteome</keyword>
<evidence type="ECO:0000313" key="3">
    <source>
        <dbReference type="Proteomes" id="UP001044222"/>
    </source>
</evidence>
<comment type="caution">
    <text evidence="2">The sequence shown here is derived from an EMBL/GenBank/DDBJ whole genome shotgun (WGS) entry which is preliminary data.</text>
</comment>
<evidence type="ECO:0000313" key="2">
    <source>
        <dbReference type="EMBL" id="KAG5842932.1"/>
    </source>
</evidence>
<accession>A0A9D3M7C1</accession>
<sequence>MFKAPFVRLHKVLESSGRRCLAGCFMLCSSGLWMAASALFCPLCLSVPPVLFYIFSFFFLKFVFLSSMKPWPCTFPKSTLIALVLRFIELVCHHNG</sequence>
<dbReference type="AlphaFoldDB" id="A0A9D3M7C1"/>
<keyword evidence="1" id="KW-1133">Transmembrane helix</keyword>
<keyword evidence="1" id="KW-0812">Transmembrane</keyword>
<proteinExistence type="predicted"/>
<dbReference type="Proteomes" id="UP001044222">
    <property type="component" value="Chromosome 9"/>
</dbReference>
<gene>
    <name evidence="2" type="ORF">ANANG_G00183000</name>
</gene>
<organism evidence="2 3">
    <name type="scientific">Anguilla anguilla</name>
    <name type="common">European freshwater eel</name>
    <name type="synonym">Muraena anguilla</name>
    <dbReference type="NCBI Taxonomy" id="7936"/>
    <lineage>
        <taxon>Eukaryota</taxon>
        <taxon>Metazoa</taxon>
        <taxon>Chordata</taxon>
        <taxon>Craniata</taxon>
        <taxon>Vertebrata</taxon>
        <taxon>Euteleostomi</taxon>
        <taxon>Actinopterygii</taxon>
        <taxon>Neopterygii</taxon>
        <taxon>Teleostei</taxon>
        <taxon>Anguilliformes</taxon>
        <taxon>Anguillidae</taxon>
        <taxon>Anguilla</taxon>
    </lineage>
</organism>
<dbReference type="EMBL" id="JAFIRN010000009">
    <property type="protein sequence ID" value="KAG5842932.1"/>
    <property type="molecule type" value="Genomic_DNA"/>
</dbReference>
<reference evidence="2" key="1">
    <citation type="submission" date="2021-01" db="EMBL/GenBank/DDBJ databases">
        <title>A chromosome-scale assembly of European eel, Anguilla anguilla.</title>
        <authorList>
            <person name="Henkel C."/>
            <person name="Jong-Raadsen S.A."/>
            <person name="Dufour S."/>
            <person name="Weltzien F.-A."/>
            <person name="Palstra A.P."/>
            <person name="Pelster B."/>
            <person name="Spaink H.P."/>
            <person name="Van Den Thillart G.E."/>
            <person name="Jansen H."/>
            <person name="Zahm M."/>
            <person name="Klopp C."/>
            <person name="Cedric C."/>
            <person name="Louis A."/>
            <person name="Berthelot C."/>
            <person name="Parey E."/>
            <person name="Roest Crollius H."/>
            <person name="Montfort J."/>
            <person name="Robinson-Rechavi M."/>
            <person name="Bucao C."/>
            <person name="Bouchez O."/>
            <person name="Gislard M."/>
            <person name="Lluch J."/>
            <person name="Milhes M."/>
            <person name="Lampietro C."/>
            <person name="Lopez Roques C."/>
            <person name="Donnadieu C."/>
            <person name="Braasch I."/>
            <person name="Desvignes T."/>
            <person name="Postlethwait J."/>
            <person name="Bobe J."/>
            <person name="Guiguen Y."/>
            <person name="Dirks R."/>
        </authorList>
    </citation>
    <scope>NUCLEOTIDE SEQUENCE</scope>
    <source>
        <strain evidence="2">Tag_6206</strain>
        <tissue evidence="2">Liver</tissue>
    </source>
</reference>
<name>A0A9D3M7C1_ANGAN</name>
<evidence type="ECO:0000256" key="1">
    <source>
        <dbReference type="SAM" id="Phobius"/>
    </source>
</evidence>
<keyword evidence="1" id="KW-0472">Membrane</keyword>
<feature type="transmembrane region" description="Helical" evidence="1">
    <location>
        <begin position="50"/>
        <end position="68"/>
    </location>
</feature>
<protein>
    <submittedName>
        <fullName evidence="2">Uncharacterized protein</fullName>
    </submittedName>
</protein>